<dbReference type="OrthoDB" id="8328560at2"/>
<evidence type="ECO:0000259" key="4">
    <source>
        <dbReference type="Pfam" id="PF00669"/>
    </source>
</evidence>
<feature type="domain" description="Flagellin N-terminal" evidence="4">
    <location>
        <begin position="5"/>
        <end position="139"/>
    </location>
</feature>
<evidence type="ECO:0000313" key="6">
    <source>
        <dbReference type="EMBL" id="MXP65567.1"/>
    </source>
</evidence>
<dbReference type="GO" id="GO:0009288">
    <property type="term" value="C:bacterial-type flagellum"/>
    <property type="evidence" value="ECO:0007669"/>
    <property type="project" value="UniProtKB-SubCell"/>
</dbReference>
<evidence type="ECO:0000259" key="5">
    <source>
        <dbReference type="Pfam" id="PF00700"/>
    </source>
</evidence>
<evidence type="ECO:0000256" key="2">
    <source>
        <dbReference type="ARBA" id="ARBA00023143"/>
    </source>
</evidence>
<dbReference type="GO" id="GO:0005198">
    <property type="term" value="F:structural molecule activity"/>
    <property type="evidence" value="ECO:0007669"/>
    <property type="project" value="UniProtKB-UniRule"/>
</dbReference>
<protein>
    <recommendedName>
        <fullName evidence="3">Flagellin</fullName>
    </recommendedName>
</protein>
<gene>
    <name evidence="6" type="ORF">E0493_19650</name>
</gene>
<sequence>MVSSILTNNGAMTALQSLKATQKNLLDTQNRISTGLKVGTAKDNAATWAVATSMRGDIANFKQVSENLSVSSGVVKTASTGTEQIASLISKIREQVTSVQDGVKNAATVQATIDEYVGQIEGIIGSSSYKGVNLINNSKSGNTQVLASVNADGDKLNPAYISIASQNLTMEAGGALEGLSRLTVDRAKDSYSYAPATGVAVSDKVSFTFKLNGVEKLASFTAATTSASDLMTGLKDAINAQAGAGNAFADIDVNGKLVVNAEMATDVVTFDGETALAKVSGSLTLGAATNNAPPAPKYSYGLTAAPAAGDVYSFNFKVDGQDKVATYTALTGESRSDVLTGLKNAINYAAGTGNEVASVDPNTGKLVVDAALGGSAIEFDGATALSKVNSTAGTGTPSLNGLYVYSAVTGTASANDTLSLSVTLNGSTQTLTTGPLAAGVTADAALGNLASQLNTLANGAVATVSSGVLTIDTSKSAGGVLLTMGGLAADITASGGFTVSGTAPTNTDATTLTGNLNRQNFDFNTTNAVNDVVSFSFKLNGADKVAKVTVEAGETHADVMTKLANAINAEAGSTVASVKGASGSEVLSVAGSNTANTGVEYTAASAISVQTHDETAVAADKKTPTTSTDYKELLGRLKTIESAVLAAGAAFGAAQTRIDLQKDFMDKLVDTLTSGVGALVDADMSEEAARLQALQVQEQLGTQALSIANQAPQSILSLFRG</sequence>
<dbReference type="Proteomes" id="UP000460715">
    <property type="component" value="Unassembled WGS sequence"/>
</dbReference>
<dbReference type="Pfam" id="PF00700">
    <property type="entry name" value="Flagellin_C"/>
    <property type="match status" value="1"/>
</dbReference>
<dbReference type="PRINTS" id="PR00207">
    <property type="entry name" value="FLAGELLIN"/>
</dbReference>
<accession>A0A845BJU8</accession>
<comment type="similarity">
    <text evidence="1 3">Belongs to the bacterial flagellin family.</text>
</comment>
<keyword evidence="2 3" id="KW-0975">Bacterial flagellum</keyword>
<evidence type="ECO:0000256" key="3">
    <source>
        <dbReference type="RuleBase" id="RU362073"/>
    </source>
</evidence>
<dbReference type="PANTHER" id="PTHR42792">
    <property type="entry name" value="FLAGELLIN"/>
    <property type="match status" value="1"/>
</dbReference>
<name>A0A845BJU8_9PROT</name>
<keyword evidence="7" id="KW-1185">Reference proteome</keyword>
<dbReference type="Pfam" id="PF00669">
    <property type="entry name" value="Flagellin_N"/>
    <property type="match status" value="1"/>
</dbReference>
<dbReference type="InterPro" id="IPR001492">
    <property type="entry name" value="Flagellin"/>
</dbReference>
<dbReference type="SUPFAM" id="SSF64518">
    <property type="entry name" value="Phase 1 flagellin"/>
    <property type="match status" value="2"/>
</dbReference>
<dbReference type="AlphaFoldDB" id="A0A845BJU8"/>
<proteinExistence type="inferred from homology"/>
<comment type="subcellular location">
    <subcellularLocation>
        <location evidence="3">Secreted</location>
    </subcellularLocation>
    <subcellularLocation>
        <location evidence="3">Bacterial flagellum</location>
    </subcellularLocation>
</comment>
<dbReference type="InterPro" id="IPR001029">
    <property type="entry name" value="Flagellin_N"/>
</dbReference>
<dbReference type="EMBL" id="SNVJ01000023">
    <property type="protein sequence ID" value="MXP65567.1"/>
    <property type="molecule type" value="Genomic_DNA"/>
</dbReference>
<evidence type="ECO:0000256" key="1">
    <source>
        <dbReference type="ARBA" id="ARBA00005709"/>
    </source>
</evidence>
<dbReference type="PANTHER" id="PTHR42792:SF2">
    <property type="entry name" value="FLAGELLIN"/>
    <property type="match status" value="1"/>
</dbReference>
<dbReference type="Gene3D" id="1.20.1330.10">
    <property type="entry name" value="f41 fragment of flagellin, N-terminal domain"/>
    <property type="match status" value="2"/>
</dbReference>
<comment type="caution">
    <text evidence="6">The sequence shown here is derived from an EMBL/GenBank/DDBJ whole genome shotgun (WGS) entry which is preliminary data.</text>
</comment>
<comment type="function">
    <text evidence="3">Flagellin is the subunit protein which polymerizes to form the filaments of bacterial flagella.</text>
</comment>
<dbReference type="GO" id="GO:0005576">
    <property type="term" value="C:extracellular region"/>
    <property type="evidence" value="ECO:0007669"/>
    <property type="project" value="UniProtKB-SubCell"/>
</dbReference>
<reference evidence="6 7" key="1">
    <citation type="submission" date="2019-03" db="EMBL/GenBank/DDBJ databases">
        <title>Roseomonas sp. a novel Roseomonas species isolated from Sea whip Gorgonian.</title>
        <authorList>
            <person name="Li F."/>
            <person name="Pan X."/>
            <person name="Huang S."/>
            <person name="Li Z."/>
            <person name="Meng B."/>
        </authorList>
    </citation>
    <scope>NUCLEOTIDE SEQUENCE [LARGE SCALE GENOMIC DNA]</scope>
    <source>
        <strain evidence="6 7">M0104</strain>
    </source>
</reference>
<dbReference type="InterPro" id="IPR046358">
    <property type="entry name" value="Flagellin_C"/>
</dbReference>
<evidence type="ECO:0000313" key="7">
    <source>
        <dbReference type="Proteomes" id="UP000460715"/>
    </source>
</evidence>
<dbReference type="RefSeq" id="WP_160938975.1">
    <property type="nucleotide sequence ID" value="NZ_SNVJ01000023.1"/>
</dbReference>
<feature type="domain" description="Flagellin C-terminal" evidence="5">
    <location>
        <begin position="645"/>
        <end position="719"/>
    </location>
</feature>
<keyword evidence="3" id="KW-0964">Secreted</keyword>
<organism evidence="6 7">
    <name type="scientific">Teichococcus coralli</name>
    <dbReference type="NCBI Taxonomy" id="2545983"/>
    <lineage>
        <taxon>Bacteria</taxon>
        <taxon>Pseudomonadati</taxon>
        <taxon>Pseudomonadota</taxon>
        <taxon>Alphaproteobacteria</taxon>
        <taxon>Acetobacterales</taxon>
        <taxon>Roseomonadaceae</taxon>
        <taxon>Roseomonas</taxon>
    </lineage>
</organism>